<keyword evidence="1" id="KW-0732">Signal</keyword>
<dbReference type="EMBL" id="BK010983">
    <property type="protein sequence ID" value="DAC81803.1"/>
    <property type="molecule type" value="Genomic_DNA"/>
</dbReference>
<gene>
    <name evidence="2" type="primary">bls3g</name>
</gene>
<evidence type="ECO:0000256" key="1">
    <source>
        <dbReference type="SAM" id="SignalP"/>
    </source>
</evidence>
<sequence>MNLKLSLLILSCFTCMYVNGFVDLRLLTGLKLNVAGLIKADLGLRLGLYLGAGYYRSVLEIPAINHFLIGLRARVSGPIYANVQAHLEDIGKISSGIYGLGIDREKINRLVYQIRKLERRRYELEALRRTHFPDQDVNKVFENVVWKLSKNRVMQNDLVNKCEIFHIYSK</sequence>
<organism evidence="2">
    <name type="scientific">Schmidtea mediterranea</name>
    <name type="common">Freshwater planarian flatworm</name>
    <dbReference type="NCBI Taxonomy" id="79327"/>
    <lineage>
        <taxon>Eukaryota</taxon>
        <taxon>Metazoa</taxon>
        <taxon>Spiralia</taxon>
        <taxon>Lophotrochozoa</taxon>
        <taxon>Platyhelminthes</taxon>
        <taxon>Rhabditophora</taxon>
        <taxon>Seriata</taxon>
        <taxon>Tricladida</taxon>
        <taxon>Continenticola</taxon>
        <taxon>Geoplanoidea</taxon>
        <taxon>Dugesiidae</taxon>
        <taxon>Schmidtea</taxon>
    </lineage>
</organism>
<proteinExistence type="predicted"/>
<feature type="signal peptide" evidence="1">
    <location>
        <begin position="1"/>
        <end position="20"/>
    </location>
</feature>
<dbReference type="AlphaFoldDB" id="A0A6F9F0L5"/>
<accession>A0A6F9F0L5</accession>
<protein>
    <submittedName>
        <fullName evidence="2">BLS3G</fullName>
    </submittedName>
</protein>
<evidence type="ECO:0000313" key="2">
    <source>
        <dbReference type="EMBL" id="DAC81803.1"/>
    </source>
</evidence>
<feature type="chain" id="PRO_5026129141" evidence="1">
    <location>
        <begin position="21"/>
        <end position="170"/>
    </location>
</feature>
<name>A0A6F9F0L5_SCHMD</name>
<reference evidence="2" key="1">
    <citation type="journal article" date="2020" name="Development">
        <title>Planarian cell number depends on blitzschnell, a novel gene family that balances cell proliferation and cell death.</title>
        <authorList>
            <person name="Pascual-Carreras E."/>
            <person name="Marin-Barba M."/>
            <person name="Herrera-Ubeda C."/>
            <person name="Font-Martin D."/>
            <person name="Eckelt K."/>
            <person name="de Sousa N."/>
            <person name="Garcia-Fernandez J."/>
            <person name="Salo E."/>
            <person name="Adell T."/>
        </authorList>
    </citation>
    <scope>NUCLEOTIDE SEQUENCE</scope>
</reference>